<proteinExistence type="predicted"/>
<name>A0A7K0J8J3_9ACTN</name>
<evidence type="ECO:0000256" key="1">
    <source>
        <dbReference type="SAM" id="MobiDB-lite"/>
    </source>
</evidence>
<evidence type="ECO:0000256" key="2">
    <source>
        <dbReference type="SAM" id="Phobius"/>
    </source>
</evidence>
<dbReference type="EMBL" id="VUMG01000003">
    <property type="protein sequence ID" value="MSS46078.1"/>
    <property type="molecule type" value="Genomic_DNA"/>
</dbReference>
<dbReference type="AlphaFoldDB" id="A0A7K0J8J3"/>
<feature type="transmembrane region" description="Helical" evidence="2">
    <location>
        <begin position="12"/>
        <end position="32"/>
    </location>
</feature>
<feature type="transmembrane region" description="Helical" evidence="2">
    <location>
        <begin position="38"/>
        <end position="59"/>
    </location>
</feature>
<reference evidence="3 4" key="1">
    <citation type="submission" date="2019-08" db="EMBL/GenBank/DDBJ databases">
        <title>In-depth cultivation of the pig gut microbiome towards novel bacterial diversity and tailored functional studies.</title>
        <authorList>
            <person name="Wylensek D."/>
            <person name="Hitch T.C.A."/>
            <person name="Clavel T."/>
        </authorList>
    </citation>
    <scope>NUCLEOTIDE SEQUENCE [LARGE SCALE GENOMIC DNA]</scope>
    <source>
        <strain evidence="3 4">WCA-380-WT-3A</strain>
    </source>
</reference>
<accession>A0A7K0J8J3</accession>
<keyword evidence="2" id="KW-0472">Membrane</keyword>
<evidence type="ECO:0008006" key="5">
    <source>
        <dbReference type="Google" id="ProtNLM"/>
    </source>
</evidence>
<organism evidence="3 4">
    <name type="scientific">Cutibacterium porci</name>
    <dbReference type="NCBI Taxonomy" id="2605781"/>
    <lineage>
        <taxon>Bacteria</taxon>
        <taxon>Bacillati</taxon>
        <taxon>Actinomycetota</taxon>
        <taxon>Actinomycetes</taxon>
        <taxon>Propionibacteriales</taxon>
        <taxon>Propionibacteriaceae</taxon>
        <taxon>Cutibacterium</taxon>
    </lineage>
</organism>
<feature type="compositionally biased region" description="Basic and acidic residues" evidence="1">
    <location>
        <begin position="173"/>
        <end position="186"/>
    </location>
</feature>
<feature type="region of interest" description="Disordered" evidence="1">
    <location>
        <begin position="162"/>
        <end position="186"/>
    </location>
</feature>
<dbReference type="Proteomes" id="UP000466104">
    <property type="component" value="Unassembled WGS sequence"/>
</dbReference>
<evidence type="ECO:0000313" key="3">
    <source>
        <dbReference type="EMBL" id="MSS46078.1"/>
    </source>
</evidence>
<sequence>MRPPIIISSHRGRIGVGIILAAIIVLTVLDLIRFGLDGLANLPALLLFVWLVWIIWGVAEIQINDEGVTVVNQFRIWDVPWHRITEVTGRWGLSLKAERRPDAEGVRKPRTISAWAAPARGTATAMKGKVDHIPQVIVGSEIPMRWSLDSHSTARLIEMERIERPASSATTTGEKDSGTRPHDGEIQVRPNWRTICITAVLVATVIITQV</sequence>
<dbReference type="RefSeq" id="WP_154563882.1">
    <property type="nucleotide sequence ID" value="NZ_VUMG01000003.1"/>
</dbReference>
<keyword evidence="2" id="KW-1133">Transmembrane helix</keyword>
<comment type="caution">
    <text evidence="3">The sequence shown here is derived from an EMBL/GenBank/DDBJ whole genome shotgun (WGS) entry which is preliminary data.</text>
</comment>
<evidence type="ECO:0000313" key="4">
    <source>
        <dbReference type="Proteomes" id="UP000466104"/>
    </source>
</evidence>
<protein>
    <recommendedName>
        <fullName evidence="5">PH domain-containing protein</fullName>
    </recommendedName>
</protein>
<gene>
    <name evidence="3" type="ORF">FYJ43_08525</name>
</gene>
<keyword evidence="4" id="KW-1185">Reference proteome</keyword>
<keyword evidence="2" id="KW-0812">Transmembrane</keyword>